<dbReference type="InterPro" id="IPR011547">
    <property type="entry name" value="SLC26A/SulP_dom"/>
</dbReference>
<feature type="transmembrane region" description="Helical" evidence="5">
    <location>
        <begin position="359"/>
        <end position="376"/>
    </location>
</feature>
<dbReference type="RefSeq" id="WP_289842357.1">
    <property type="nucleotide sequence ID" value="NZ_CATKSH010000001.1"/>
</dbReference>
<feature type="transmembrane region" description="Helical" evidence="5">
    <location>
        <begin position="295"/>
        <end position="314"/>
    </location>
</feature>
<evidence type="ECO:0000256" key="3">
    <source>
        <dbReference type="ARBA" id="ARBA00022989"/>
    </source>
</evidence>
<sequence>MSRFLETIRALPERLVPATAVRAIASRSSDIWAGLSVAAMSIPSVMGYARIANVPPLTALYTILFPPVAFALLGSSRHLMVGADSATAAIFSNGLSLSDPAAGQHYITLVSAIALLNAALLLIARVCKLGFLADFLSRTVLVGFMAGVGVQIGVAMLGDMLSIPVKAHATLAQAFTILTHISSLGAIATAISVGTCVATYLTRRVMPMFPIALVAVSGSILLSWATGLEARGVAVIGPFVGGLPSFSIPIISWHEMLLLMPVVGSCVFVIIAQSAAASRTFADMFGEPLDENADLLGLAAANAAAGMTGTFTVNGSLTQSAFAVQAGARTQTTQIVYAAVTLCVLLFLSGPLRYLPRCVLGAIVFCVAAGMIRIQTLRDIRKESPGEFRLAIVTAATVIGIGVEQGILIAIGLSLLHHVRHSYRPHTGIVVLASDGEPEVETVHPDGEIEPGLVVYRFGADLFYANCRLFSADIHTLTRDAKVPVRCIIVDCSAITDLDYSAARLVRGVIEDCGKGGITMMFARVSPFLHADMARHGIIETVGENNIFWKMHTAKAAFHHFASL</sequence>
<feature type="transmembrane region" description="Helical" evidence="5">
    <location>
        <begin position="177"/>
        <end position="201"/>
    </location>
</feature>
<proteinExistence type="predicted"/>
<keyword evidence="2 5" id="KW-0812">Transmembrane</keyword>
<protein>
    <submittedName>
        <fullName evidence="7">SulP family inorganic anion transporter</fullName>
    </submittedName>
</protein>
<keyword evidence="4 5" id="KW-0472">Membrane</keyword>
<feature type="transmembrane region" description="Helical" evidence="5">
    <location>
        <begin position="135"/>
        <end position="157"/>
    </location>
</feature>
<dbReference type="GO" id="GO:0055085">
    <property type="term" value="P:transmembrane transport"/>
    <property type="evidence" value="ECO:0007669"/>
    <property type="project" value="InterPro"/>
</dbReference>
<dbReference type="InterPro" id="IPR036513">
    <property type="entry name" value="STAS_dom_sf"/>
</dbReference>
<dbReference type="EMBL" id="CATKSH010000001">
    <property type="protein sequence ID" value="CAI9119326.1"/>
    <property type="molecule type" value="Genomic_DNA"/>
</dbReference>
<dbReference type="Proteomes" id="UP001176960">
    <property type="component" value="Unassembled WGS sequence"/>
</dbReference>
<keyword evidence="8" id="KW-1185">Reference proteome</keyword>
<dbReference type="AlphaFoldDB" id="A0AA35XWK4"/>
<dbReference type="InterPro" id="IPR001902">
    <property type="entry name" value="SLC26A/SulP_fam"/>
</dbReference>
<gene>
    <name evidence="7" type="ORF">LMG32879_000139</name>
</gene>
<evidence type="ECO:0000259" key="6">
    <source>
        <dbReference type="PROSITE" id="PS50801"/>
    </source>
</evidence>
<dbReference type="Pfam" id="PF00916">
    <property type="entry name" value="Sulfate_transp"/>
    <property type="match status" value="1"/>
</dbReference>
<feature type="transmembrane region" description="Helical" evidence="5">
    <location>
        <begin position="388"/>
        <end position="416"/>
    </location>
</feature>
<comment type="subcellular location">
    <subcellularLocation>
        <location evidence="1">Membrane</location>
        <topology evidence="1">Multi-pass membrane protein</topology>
    </subcellularLocation>
</comment>
<name>A0AA35XWK4_9PROT</name>
<keyword evidence="3 5" id="KW-1133">Transmembrane helix</keyword>
<evidence type="ECO:0000256" key="5">
    <source>
        <dbReference type="SAM" id="Phobius"/>
    </source>
</evidence>
<evidence type="ECO:0000256" key="4">
    <source>
        <dbReference type="ARBA" id="ARBA00023136"/>
    </source>
</evidence>
<dbReference type="Pfam" id="PF01740">
    <property type="entry name" value="STAS"/>
    <property type="match status" value="1"/>
</dbReference>
<accession>A0AA35XWK4</accession>
<feature type="transmembrane region" description="Helical" evidence="5">
    <location>
        <begin position="57"/>
        <end position="74"/>
    </location>
</feature>
<evidence type="ECO:0000313" key="7">
    <source>
        <dbReference type="EMBL" id="CAI9119326.1"/>
    </source>
</evidence>
<dbReference type="PROSITE" id="PS50801">
    <property type="entry name" value="STAS"/>
    <property type="match status" value="1"/>
</dbReference>
<dbReference type="InterPro" id="IPR002645">
    <property type="entry name" value="STAS_dom"/>
</dbReference>
<dbReference type="PANTHER" id="PTHR11814">
    <property type="entry name" value="SULFATE TRANSPORTER"/>
    <property type="match status" value="1"/>
</dbReference>
<evidence type="ECO:0000256" key="1">
    <source>
        <dbReference type="ARBA" id="ARBA00004141"/>
    </source>
</evidence>
<comment type="caution">
    <text evidence="7">The sequence shown here is derived from an EMBL/GenBank/DDBJ whole genome shotgun (WGS) entry which is preliminary data.</text>
</comment>
<feature type="transmembrane region" description="Helical" evidence="5">
    <location>
        <begin position="258"/>
        <end position="275"/>
    </location>
</feature>
<feature type="transmembrane region" description="Helical" evidence="5">
    <location>
        <begin position="208"/>
        <end position="226"/>
    </location>
</feature>
<evidence type="ECO:0000313" key="8">
    <source>
        <dbReference type="Proteomes" id="UP001176960"/>
    </source>
</evidence>
<evidence type="ECO:0000256" key="2">
    <source>
        <dbReference type="ARBA" id="ARBA00022692"/>
    </source>
</evidence>
<organism evidence="7 8">
    <name type="scientific">Brytella acorum</name>
    <dbReference type="NCBI Taxonomy" id="2959299"/>
    <lineage>
        <taxon>Bacteria</taxon>
        <taxon>Pseudomonadati</taxon>
        <taxon>Pseudomonadota</taxon>
        <taxon>Alphaproteobacteria</taxon>
        <taxon>Acetobacterales</taxon>
        <taxon>Acetobacteraceae</taxon>
        <taxon>Brytella</taxon>
    </lineage>
</organism>
<reference evidence="7" key="1">
    <citation type="submission" date="2023-03" db="EMBL/GenBank/DDBJ databases">
        <authorList>
            <person name="Cleenwerck I."/>
        </authorList>
    </citation>
    <scope>NUCLEOTIDE SEQUENCE</scope>
    <source>
        <strain evidence="7">LMG 32879</strain>
    </source>
</reference>
<feature type="transmembrane region" description="Helical" evidence="5">
    <location>
        <begin position="335"/>
        <end position="353"/>
    </location>
</feature>
<dbReference type="CDD" id="cd07042">
    <property type="entry name" value="STAS_SulP_like_sulfate_transporter"/>
    <property type="match status" value="1"/>
</dbReference>
<dbReference type="Gene3D" id="3.30.750.24">
    <property type="entry name" value="STAS domain"/>
    <property type="match status" value="1"/>
</dbReference>
<feature type="transmembrane region" description="Helical" evidence="5">
    <location>
        <begin position="104"/>
        <end position="123"/>
    </location>
</feature>
<feature type="domain" description="STAS" evidence="6">
    <location>
        <begin position="443"/>
        <end position="558"/>
    </location>
</feature>
<dbReference type="GO" id="GO:0016020">
    <property type="term" value="C:membrane"/>
    <property type="evidence" value="ECO:0007669"/>
    <property type="project" value="UniProtKB-SubCell"/>
</dbReference>
<dbReference type="SUPFAM" id="SSF52091">
    <property type="entry name" value="SpoIIaa-like"/>
    <property type="match status" value="1"/>
</dbReference>